<reference evidence="15" key="1">
    <citation type="journal article" date="2019" name="Int. J. Syst. Evol. Microbiol.">
        <title>The Global Catalogue of Microorganisms (GCM) 10K type strain sequencing project: providing services to taxonomists for standard genome sequencing and annotation.</title>
        <authorList>
            <consortium name="The Broad Institute Genomics Platform"/>
            <consortium name="The Broad Institute Genome Sequencing Center for Infectious Disease"/>
            <person name="Wu L."/>
            <person name="Ma J."/>
        </authorList>
    </citation>
    <scope>NUCLEOTIDE SEQUENCE [LARGE SCALE GENOMIC DNA]</scope>
    <source>
        <strain evidence="15">CGMCC 1.10759</strain>
    </source>
</reference>
<dbReference type="GO" id="GO:0016301">
    <property type="term" value="F:kinase activity"/>
    <property type="evidence" value="ECO:0007669"/>
    <property type="project" value="UniProtKB-KW"/>
</dbReference>
<evidence type="ECO:0000313" key="15">
    <source>
        <dbReference type="Proteomes" id="UP001595904"/>
    </source>
</evidence>
<dbReference type="InterPro" id="IPR050428">
    <property type="entry name" value="TCS_sensor_his_kinase"/>
</dbReference>
<dbReference type="InterPro" id="IPR036097">
    <property type="entry name" value="HisK_dim/P_sf"/>
</dbReference>
<evidence type="ECO:0000259" key="13">
    <source>
        <dbReference type="PROSITE" id="PS50885"/>
    </source>
</evidence>
<evidence type="ECO:0000256" key="3">
    <source>
        <dbReference type="ARBA" id="ARBA00012438"/>
    </source>
</evidence>
<dbReference type="RefSeq" id="WP_380600977.1">
    <property type="nucleotide sequence ID" value="NZ_JBHSDU010000014.1"/>
</dbReference>
<gene>
    <name evidence="14" type="ORF">ACFPN2_23005</name>
</gene>
<evidence type="ECO:0000313" key="14">
    <source>
        <dbReference type="EMBL" id="MFC4311970.1"/>
    </source>
</evidence>
<evidence type="ECO:0000256" key="9">
    <source>
        <dbReference type="ARBA" id="ARBA00023012"/>
    </source>
</evidence>
<dbReference type="Proteomes" id="UP001595904">
    <property type="component" value="Unassembled WGS sequence"/>
</dbReference>
<feature type="transmembrane region" description="Helical" evidence="11">
    <location>
        <begin position="12"/>
        <end position="31"/>
    </location>
</feature>
<dbReference type="Pfam" id="PF00512">
    <property type="entry name" value="HisKA"/>
    <property type="match status" value="1"/>
</dbReference>
<dbReference type="InterPro" id="IPR003594">
    <property type="entry name" value="HATPase_dom"/>
</dbReference>
<dbReference type="SUPFAM" id="SSF47384">
    <property type="entry name" value="Homodimeric domain of signal transducing histidine kinase"/>
    <property type="match status" value="1"/>
</dbReference>
<dbReference type="EMBL" id="JBHSDU010000014">
    <property type="protein sequence ID" value="MFC4311970.1"/>
    <property type="molecule type" value="Genomic_DNA"/>
</dbReference>
<dbReference type="Gene3D" id="1.10.287.130">
    <property type="match status" value="1"/>
</dbReference>
<dbReference type="CDD" id="cd00075">
    <property type="entry name" value="HATPase"/>
    <property type="match status" value="1"/>
</dbReference>
<feature type="transmembrane region" description="Helical" evidence="11">
    <location>
        <begin position="169"/>
        <end position="189"/>
    </location>
</feature>
<dbReference type="Gene3D" id="3.30.565.10">
    <property type="entry name" value="Histidine kinase-like ATPase, C-terminal domain"/>
    <property type="match status" value="1"/>
</dbReference>
<feature type="domain" description="HAMP" evidence="13">
    <location>
        <begin position="189"/>
        <end position="242"/>
    </location>
</feature>
<dbReference type="PANTHER" id="PTHR45436:SF15">
    <property type="entry name" value="SENSOR HISTIDINE KINASE CUSS"/>
    <property type="match status" value="1"/>
</dbReference>
<keyword evidence="6 11" id="KW-0812">Transmembrane</keyword>
<keyword evidence="15" id="KW-1185">Reference proteome</keyword>
<comment type="caution">
    <text evidence="14">The sequence shown here is derived from an EMBL/GenBank/DDBJ whole genome shotgun (WGS) entry which is preliminary data.</text>
</comment>
<dbReference type="InterPro" id="IPR004358">
    <property type="entry name" value="Sig_transdc_His_kin-like_C"/>
</dbReference>
<accession>A0ABV8SYY2</accession>
<dbReference type="PANTHER" id="PTHR45436">
    <property type="entry name" value="SENSOR HISTIDINE KINASE YKOH"/>
    <property type="match status" value="1"/>
</dbReference>
<keyword evidence="8 11" id="KW-1133">Transmembrane helix</keyword>
<dbReference type="InterPro" id="IPR003660">
    <property type="entry name" value="HAMP_dom"/>
</dbReference>
<proteinExistence type="predicted"/>
<evidence type="ECO:0000256" key="2">
    <source>
        <dbReference type="ARBA" id="ARBA00004141"/>
    </source>
</evidence>
<dbReference type="CDD" id="cd00082">
    <property type="entry name" value="HisKA"/>
    <property type="match status" value="1"/>
</dbReference>
<keyword evidence="7 14" id="KW-0418">Kinase</keyword>
<dbReference type="SMART" id="SM00387">
    <property type="entry name" value="HATPase_c"/>
    <property type="match status" value="1"/>
</dbReference>
<dbReference type="InterPro" id="IPR003661">
    <property type="entry name" value="HisK_dim/P_dom"/>
</dbReference>
<dbReference type="SMART" id="SM00388">
    <property type="entry name" value="HisKA"/>
    <property type="match status" value="1"/>
</dbReference>
<dbReference type="EC" id="2.7.13.3" evidence="3"/>
<evidence type="ECO:0000256" key="11">
    <source>
        <dbReference type="SAM" id="Phobius"/>
    </source>
</evidence>
<evidence type="ECO:0000256" key="5">
    <source>
        <dbReference type="ARBA" id="ARBA00022679"/>
    </source>
</evidence>
<evidence type="ECO:0000256" key="10">
    <source>
        <dbReference type="ARBA" id="ARBA00023136"/>
    </source>
</evidence>
<evidence type="ECO:0000256" key="1">
    <source>
        <dbReference type="ARBA" id="ARBA00000085"/>
    </source>
</evidence>
<dbReference type="PROSITE" id="PS50109">
    <property type="entry name" value="HIS_KIN"/>
    <property type="match status" value="1"/>
</dbReference>
<dbReference type="PRINTS" id="PR00344">
    <property type="entry name" value="BCTRLSENSOR"/>
</dbReference>
<dbReference type="InterPro" id="IPR036890">
    <property type="entry name" value="HATPase_C_sf"/>
</dbReference>
<evidence type="ECO:0000256" key="4">
    <source>
        <dbReference type="ARBA" id="ARBA00022553"/>
    </source>
</evidence>
<evidence type="ECO:0000256" key="7">
    <source>
        <dbReference type="ARBA" id="ARBA00022777"/>
    </source>
</evidence>
<dbReference type="InterPro" id="IPR005467">
    <property type="entry name" value="His_kinase_dom"/>
</dbReference>
<protein>
    <recommendedName>
        <fullName evidence="3">histidine kinase</fullName>
        <ecNumber evidence="3">2.7.13.3</ecNumber>
    </recommendedName>
</protein>
<dbReference type="PROSITE" id="PS50885">
    <property type="entry name" value="HAMP"/>
    <property type="match status" value="1"/>
</dbReference>
<name>A0ABV8SYY2_9GAMM</name>
<evidence type="ECO:0000256" key="6">
    <source>
        <dbReference type="ARBA" id="ARBA00022692"/>
    </source>
</evidence>
<comment type="subcellular location">
    <subcellularLocation>
        <location evidence="2">Membrane</location>
        <topology evidence="2">Multi-pass membrane protein</topology>
    </subcellularLocation>
</comment>
<dbReference type="Pfam" id="PF02518">
    <property type="entry name" value="HATPase_c"/>
    <property type="match status" value="1"/>
</dbReference>
<organism evidence="14 15">
    <name type="scientific">Steroidobacter flavus</name>
    <dbReference type="NCBI Taxonomy" id="1842136"/>
    <lineage>
        <taxon>Bacteria</taxon>
        <taxon>Pseudomonadati</taxon>
        <taxon>Pseudomonadota</taxon>
        <taxon>Gammaproteobacteria</taxon>
        <taxon>Steroidobacterales</taxon>
        <taxon>Steroidobacteraceae</taxon>
        <taxon>Steroidobacter</taxon>
    </lineage>
</organism>
<keyword evidence="10 11" id="KW-0472">Membrane</keyword>
<evidence type="ECO:0000256" key="8">
    <source>
        <dbReference type="ARBA" id="ARBA00022989"/>
    </source>
</evidence>
<feature type="domain" description="Histidine kinase" evidence="12">
    <location>
        <begin position="250"/>
        <end position="451"/>
    </location>
</feature>
<keyword evidence="5" id="KW-0808">Transferase</keyword>
<keyword evidence="4" id="KW-0597">Phosphoprotein</keyword>
<evidence type="ECO:0000259" key="12">
    <source>
        <dbReference type="PROSITE" id="PS50109"/>
    </source>
</evidence>
<dbReference type="SUPFAM" id="SSF55874">
    <property type="entry name" value="ATPase domain of HSP90 chaperone/DNA topoisomerase II/histidine kinase"/>
    <property type="match status" value="1"/>
</dbReference>
<keyword evidence="9" id="KW-0902">Two-component regulatory system</keyword>
<comment type="catalytic activity">
    <reaction evidence="1">
        <text>ATP + protein L-histidine = ADP + protein N-phospho-L-histidine.</text>
        <dbReference type="EC" id="2.7.13.3"/>
    </reaction>
</comment>
<sequence length="480" mass="51922">MRAPSLLRALVVRLTIVVLLALVGSYLVLYFEFRDGLMGLEGQSISNQVQDLRASIVSGTGPPHLELPRSLQEFYAQPDALNGYQLLSADGTVLQSGGFSAPYLPLPVAQGGGQVVLQRETDASSGNSIMAAALYLDDRHGPHWLRVVRNLEDAESLVAELMLGALDELYWPIALLLIAVVSVVVVTVLSSLRSLRAVSHQASMLSLFRLDERLHAKNLPRELVPLVQAVNASLDRLEADYRVQREFTANAAHELRTPLATLRARLESRFSAQELGDVAFEIEQLARLVEQLLCLARLDSQEQFQFAAFDAHAVALEVARELAPVALESEHYVTATTPDAAVPAHGNATLTRLVFRNLIENAIQYTPAGTSITLSADSATVIIADDGPGLDAPAIASLFERFRRGPNASGAGAGLGLAIAKCIMERQGGRLSLDTNAARGARFVMEFPEPKIWIRENAAAIRGGADARAFDPAADRRDLE</sequence>